<dbReference type="EMBL" id="JAMLDY010000003">
    <property type="protein sequence ID" value="MCP3733836.1"/>
    <property type="molecule type" value="Genomic_DNA"/>
</dbReference>
<evidence type="ECO:0000313" key="2">
    <source>
        <dbReference type="EMBL" id="MCP3733836.1"/>
    </source>
</evidence>
<feature type="transmembrane region" description="Helical" evidence="1">
    <location>
        <begin position="102"/>
        <end position="125"/>
    </location>
</feature>
<name>A0A9X2HT31_9SPHN</name>
<accession>A0A9X2HT31</accession>
<dbReference type="AlphaFoldDB" id="A0A9X2HT31"/>
<keyword evidence="1" id="KW-1133">Transmembrane helix</keyword>
<gene>
    <name evidence="2" type="ORF">M9979_02955</name>
</gene>
<protein>
    <submittedName>
        <fullName evidence="2">Uncharacterized protein</fullName>
    </submittedName>
</protein>
<comment type="caution">
    <text evidence="2">The sequence shown here is derived from an EMBL/GenBank/DDBJ whole genome shotgun (WGS) entry which is preliminary data.</text>
</comment>
<feature type="transmembrane region" description="Helical" evidence="1">
    <location>
        <begin position="36"/>
        <end position="55"/>
    </location>
</feature>
<reference evidence="2" key="1">
    <citation type="submission" date="2022-05" db="EMBL/GenBank/DDBJ databases">
        <title>Sphingomonas sp. strain RP10 Genome sequencing and assembly.</title>
        <authorList>
            <person name="Kim I."/>
        </authorList>
    </citation>
    <scope>NUCLEOTIDE SEQUENCE</scope>
    <source>
        <strain evidence="2">RP10</strain>
    </source>
</reference>
<organism evidence="2 3">
    <name type="scientific">Sphingomonas liriopis</name>
    <dbReference type="NCBI Taxonomy" id="2949094"/>
    <lineage>
        <taxon>Bacteria</taxon>
        <taxon>Pseudomonadati</taxon>
        <taxon>Pseudomonadota</taxon>
        <taxon>Alphaproteobacteria</taxon>
        <taxon>Sphingomonadales</taxon>
        <taxon>Sphingomonadaceae</taxon>
        <taxon>Sphingomonas</taxon>
    </lineage>
</organism>
<sequence length="141" mass="15301">MSGEKTVTPPLLDADTVYRELCADFRSLNAVLWQTPLLFMTLTGGLWFGVASLAVTEAARVGLLAFAGLANLVMIVALYRLRYVMQRIQEQILTRDGRAVIGPNYMIVTCFAVLLLVAACGSLWAAAVPERVFPAAAKAPR</sequence>
<keyword evidence="1" id="KW-0812">Transmembrane</keyword>
<evidence type="ECO:0000256" key="1">
    <source>
        <dbReference type="SAM" id="Phobius"/>
    </source>
</evidence>
<proteinExistence type="predicted"/>
<keyword evidence="1" id="KW-0472">Membrane</keyword>
<keyword evidence="3" id="KW-1185">Reference proteome</keyword>
<evidence type="ECO:0000313" key="3">
    <source>
        <dbReference type="Proteomes" id="UP001139486"/>
    </source>
</evidence>
<dbReference type="Proteomes" id="UP001139486">
    <property type="component" value="Unassembled WGS sequence"/>
</dbReference>
<feature type="transmembrane region" description="Helical" evidence="1">
    <location>
        <begin position="61"/>
        <end position="81"/>
    </location>
</feature>
<dbReference type="RefSeq" id="WP_254287848.1">
    <property type="nucleotide sequence ID" value="NZ_JAMLDY010000003.1"/>
</dbReference>